<dbReference type="InterPro" id="IPR000866">
    <property type="entry name" value="AhpC/TSA"/>
</dbReference>
<evidence type="ECO:0000256" key="7">
    <source>
        <dbReference type="ARBA" id="ARBA00023284"/>
    </source>
</evidence>
<evidence type="ECO:0000256" key="5">
    <source>
        <dbReference type="ARBA" id="ARBA00023002"/>
    </source>
</evidence>
<dbReference type="PROSITE" id="PS51257">
    <property type="entry name" value="PROKAR_LIPOPROTEIN"/>
    <property type="match status" value="1"/>
</dbReference>
<dbReference type="EC" id="1.11.1.24" evidence="2"/>
<keyword evidence="7" id="KW-0676">Redox-active center</keyword>
<accession>A0ABX2N2M1</accession>
<sequence>MFRAALLLSSVAVAGLSACSDPAPAPATEATGQPEERPEVVVAPITKAESIDAGLKVGERVPLGTTLLTKGDETTLAEILENGPAVLVFTRSVEWCPYCQTQLKSINSIVDDLKERGYGLYGLTYDSPDQQDRFSKNQMLQYKMLSDQQSSVIDGFGLRDPQYTEGRAAGVPYASVFAIDQNGKILAKSVSGDFKKRPTNEQILALIDSI</sequence>
<protein>
    <recommendedName>
        <fullName evidence="2">thioredoxin-dependent peroxiredoxin</fullName>
        <ecNumber evidence="2">1.11.1.24</ecNumber>
    </recommendedName>
    <alternativeName>
        <fullName evidence="8">Thioredoxin peroxidase</fullName>
    </alternativeName>
    <alternativeName>
        <fullName evidence="10">Thioredoxin-dependent peroxiredoxin Bcp</fullName>
    </alternativeName>
</protein>
<evidence type="ECO:0000256" key="10">
    <source>
        <dbReference type="ARBA" id="ARBA00042639"/>
    </source>
</evidence>
<keyword evidence="4" id="KW-0049">Antioxidant</keyword>
<evidence type="ECO:0000256" key="1">
    <source>
        <dbReference type="ARBA" id="ARBA00003330"/>
    </source>
</evidence>
<keyword evidence="6" id="KW-1015">Disulfide bond</keyword>
<evidence type="ECO:0000259" key="13">
    <source>
        <dbReference type="PROSITE" id="PS51352"/>
    </source>
</evidence>
<dbReference type="SUPFAM" id="SSF52833">
    <property type="entry name" value="Thioredoxin-like"/>
    <property type="match status" value="1"/>
</dbReference>
<feature type="chain" id="PRO_5045500732" description="thioredoxin-dependent peroxiredoxin" evidence="12">
    <location>
        <begin position="26"/>
        <end position="210"/>
    </location>
</feature>
<comment type="catalytic activity">
    <reaction evidence="11">
        <text>a hydroperoxide + [thioredoxin]-dithiol = an alcohol + [thioredoxin]-disulfide + H2O</text>
        <dbReference type="Rhea" id="RHEA:62620"/>
        <dbReference type="Rhea" id="RHEA-COMP:10698"/>
        <dbReference type="Rhea" id="RHEA-COMP:10700"/>
        <dbReference type="ChEBI" id="CHEBI:15377"/>
        <dbReference type="ChEBI" id="CHEBI:29950"/>
        <dbReference type="ChEBI" id="CHEBI:30879"/>
        <dbReference type="ChEBI" id="CHEBI:35924"/>
        <dbReference type="ChEBI" id="CHEBI:50058"/>
        <dbReference type="EC" id="1.11.1.24"/>
    </reaction>
</comment>
<evidence type="ECO:0000256" key="8">
    <source>
        <dbReference type="ARBA" id="ARBA00032824"/>
    </source>
</evidence>
<proteinExistence type="inferred from homology"/>
<comment type="function">
    <text evidence="1">Thiol-specific peroxidase that catalyzes the reduction of hydrogen peroxide and organic hydroperoxides to water and alcohols, respectively. Plays a role in cell protection against oxidative stress by detoxifying peroxides and as sensor of hydrogen peroxide-mediated signaling events.</text>
</comment>
<dbReference type="Gene3D" id="3.40.30.10">
    <property type="entry name" value="Glutaredoxin"/>
    <property type="match status" value="1"/>
</dbReference>
<name>A0ABX2N2M1_9SPHN</name>
<evidence type="ECO:0000256" key="12">
    <source>
        <dbReference type="SAM" id="SignalP"/>
    </source>
</evidence>
<dbReference type="InterPro" id="IPR050924">
    <property type="entry name" value="Peroxiredoxin_BCP/PrxQ"/>
</dbReference>
<keyword evidence="15" id="KW-1185">Reference proteome</keyword>
<comment type="caution">
    <text evidence="14">The sequence shown here is derived from an EMBL/GenBank/DDBJ whole genome shotgun (WGS) entry which is preliminary data.</text>
</comment>
<dbReference type="PROSITE" id="PS51352">
    <property type="entry name" value="THIOREDOXIN_2"/>
    <property type="match status" value="1"/>
</dbReference>
<evidence type="ECO:0000313" key="15">
    <source>
        <dbReference type="Proteomes" id="UP000652427"/>
    </source>
</evidence>
<keyword evidence="3" id="KW-0575">Peroxidase</keyword>
<dbReference type="RefSeq" id="WP_176279430.1">
    <property type="nucleotide sequence ID" value="NZ_JABWMH010000002.1"/>
</dbReference>
<feature type="domain" description="Thioredoxin" evidence="13">
    <location>
        <begin position="55"/>
        <end position="210"/>
    </location>
</feature>
<dbReference type="PANTHER" id="PTHR42801:SF7">
    <property type="entry name" value="SLL1159 PROTEIN"/>
    <property type="match status" value="1"/>
</dbReference>
<dbReference type="PANTHER" id="PTHR42801">
    <property type="entry name" value="THIOREDOXIN-DEPENDENT PEROXIDE REDUCTASE"/>
    <property type="match status" value="1"/>
</dbReference>
<evidence type="ECO:0000256" key="2">
    <source>
        <dbReference type="ARBA" id="ARBA00013017"/>
    </source>
</evidence>
<evidence type="ECO:0000256" key="3">
    <source>
        <dbReference type="ARBA" id="ARBA00022559"/>
    </source>
</evidence>
<evidence type="ECO:0000256" key="9">
    <source>
        <dbReference type="ARBA" id="ARBA00038489"/>
    </source>
</evidence>
<gene>
    <name evidence="14" type="ORF">HUO14_08600</name>
</gene>
<evidence type="ECO:0000256" key="4">
    <source>
        <dbReference type="ARBA" id="ARBA00022862"/>
    </source>
</evidence>
<dbReference type="InterPro" id="IPR013766">
    <property type="entry name" value="Thioredoxin_domain"/>
</dbReference>
<evidence type="ECO:0000256" key="6">
    <source>
        <dbReference type="ARBA" id="ARBA00023157"/>
    </source>
</evidence>
<keyword evidence="5" id="KW-0560">Oxidoreductase</keyword>
<keyword evidence="12" id="KW-0732">Signal</keyword>
<evidence type="ECO:0000256" key="11">
    <source>
        <dbReference type="ARBA" id="ARBA00049091"/>
    </source>
</evidence>
<feature type="signal peptide" evidence="12">
    <location>
        <begin position="1"/>
        <end position="25"/>
    </location>
</feature>
<dbReference type="InterPro" id="IPR036249">
    <property type="entry name" value="Thioredoxin-like_sf"/>
</dbReference>
<comment type="similarity">
    <text evidence="9">Belongs to the peroxiredoxin family. BCP/PrxQ subfamily.</text>
</comment>
<dbReference type="Proteomes" id="UP000652427">
    <property type="component" value="Unassembled WGS sequence"/>
</dbReference>
<dbReference type="EMBL" id="JABWMH010000002">
    <property type="protein sequence ID" value="NVD27960.1"/>
    <property type="molecule type" value="Genomic_DNA"/>
</dbReference>
<organism evidence="14 15">
    <name type="scientific">Parasphingorhabdus flavimaris</name>
    <dbReference type="NCBI Taxonomy" id="266812"/>
    <lineage>
        <taxon>Bacteria</taxon>
        <taxon>Pseudomonadati</taxon>
        <taxon>Pseudomonadota</taxon>
        <taxon>Alphaproteobacteria</taxon>
        <taxon>Sphingomonadales</taxon>
        <taxon>Sphingomonadaceae</taxon>
        <taxon>Parasphingorhabdus</taxon>
    </lineage>
</organism>
<evidence type="ECO:0000313" key="14">
    <source>
        <dbReference type="EMBL" id="NVD27960.1"/>
    </source>
</evidence>
<reference evidence="14 15" key="1">
    <citation type="submission" date="2020-06" db="EMBL/GenBank/DDBJ databases">
        <authorList>
            <person name="Kim S.-J."/>
            <person name="Park S.-J."/>
        </authorList>
    </citation>
    <scope>NUCLEOTIDE SEQUENCE [LARGE SCALE GENOMIC DNA]</scope>
    <source>
        <strain evidence="14 15">SW-151</strain>
    </source>
</reference>
<dbReference type="Pfam" id="PF00578">
    <property type="entry name" value="AhpC-TSA"/>
    <property type="match status" value="1"/>
</dbReference>